<keyword evidence="2" id="KW-1185">Reference proteome</keyword>
<organism evidence="1 2">
    <name type="scientific">Pontibacter chinhatensis</name>
    <dbReference type="NCBI Taxonomy" id="1436961"/>
    <lineage>
        <taxon>Bacteria</taxon>
        <taxon>Pseudomonadati</taxon>
        <taxon>Bacteroidota</taxon>
        <taxon>Cytophagia</taxon>
        <taxon>Cytophagales</taxon>
        <taxon>Hymenobacteraceae</taxon>
        <taxon>Pontibacter</taxon>
    </lineage>
</organism>
<dbReference type="STRING" id="1436961.SAMN05421739_11824"/>
<dbReference type="AlphaFoldDB" id="A0A1I2ZSL8"/>
<proteinExistence type="predicted"/>
<gene>
    <name evidence="1" type="ORF">SAMN05421739_11824</name>
</gene>
<accession>A0A1I2ZSL8</accession>
<protein>
    <submittedName>
        <fullName evidence="1">Uncharacterized protein</fullName>
    </submittedName>
</protein>
<name>A0A1I2ZSL8_9BACT</name>
<dbReference type="EMBL" id="FOOT01000018">
    <property type="protein sequence ID" value="SFH40808.1"/>
    <property type="molecule type" value="Genomic_DNA"/>
</dbReference>
<dbReference type="RefSeq" id="WP_092105820.1">
    <property type="nucleotide sequence ID" value="NZ_FOOT01000018.1"/>
</dbReference>
<dbReference type="OrthoDB" id="894391at2"/>
<dbReference type="Proteomes" id="UP000198724">
    <property type="component" value="Unassembled WGS sequence"/>
</dbReference>
<evidence type="ECO:0000313" key="2">
    <source>
        <dbReference type="Proteomes" id="UP000198724"/>
    </source>
</evidence>
<evidence type="ECO:0000313" key="1">
    <source>
        <dbReference type="EMBL" id="SFH40808.1"/>
    </source>
</evidence>
<reference evidence="2" key="1">
    <citation type="submission" date="2016-10" db="EMBL/GenBank/DDBJ databases">
        <authorList>
            <person name="Varghese N."/>
            <person name="Submissions S."/>
        </authorList>
    </citation>
    <scope>NUCLEOTIDE SEQUENCE [LARGE SCALE GENOMIC DNA]</scope>
    <source>
        <strain evidence="2">LP51</strain>
    </source>
</reference>
<sequence length="125" mass="15078">MEKRRRTSEEVTNDMFYKREEKGDLVVIAADRDGYWCKCSGRCQCGKPRKNFFAKQTYIYRSIGKPNLCFFQVWNCDEDANSSYTLYRFKYKYLEHVLEPDMALDETEYNAQIRKRKLRKVLAIR</sequence>